<dbReference type="Gene3D" id="3.20.20.80">
    <property type="entry name" value="Glycosidases"/>
    <property type="match status" value="1"/>
</dbReference>
<dbReference type="Pfam" id="PF00704">
    <property type="entry name" value="Glyco_hydro_18"/>
    <property type="match status" value="1"/>
</dbReference>
<evidence type="ECO:0000259" key="5">
    <source>
        <dbReference type="PROSITE" id="PS51910"/>
    </source>
</evidence>
<sequence length="660" mass="74031">MKYMNHVKSGLLAMAFACAGICFTGCEDDVVINTGNSDKLDTVDGVYGYVKSAAGARELTPISVFGDKVATGHLYFELSKAAEQDVTVTFKVDEDVLEAYNKKNGTSYKMYPADKLSLANGGTATIKAGEQKSASVELNINAGGTIGQTYAVAVSASANNGVEVSTNNQEYIYLVKPLAAIPESISKGDILTHCFVEVNDENILNMGEYTMKSNGKPFFDVVSIFAANINVDSKTGRVHVFCNDQVSFLLRNADKFIRPLQAKGIKVAMTILGNHDEAGMGNLSEAAAKDFAKELKAYLDIYGLDGIDFDDEYTNYNNSNPSPGFETRSRANFARLVYECRQVFGDKLIGVYEYGSLDSPDGEVEGMKVGDIVDYMTYGYYQNQNPEGAFGREESHFENLPKSKYAPLPWKINDELNGGWSGFDKSKFQKVKDEGYGIQMFYNPKPLVYQYYTLLSEISKVLFDDEVEWSGKYWSRIGEAYQGKMLGYEDLVGEWKVTSSNSLFTYVDEEGNPRWWDWKGSQEFEKNVIIEKDEEGTGYVVYNWGTFPEITGKYPMHCDYYNGALLIYPQTIHEGDAEDPATYKMHFGTYSKNFQWKAYPNYDDYYMDGAIAPNGDMHIYGLGNRWAINPYKYVGGEIETDIFPDVPYFVSENYTMKKVR</sequence>
<dbReference type="GO" id="GO:0004553">
    <property type="term" value="F:hydrolase activity, hydrolyzing O-glycosyl compounds"/>
    <property type="evidence" value="ECO:0007669"/>
    <property type="project" value="InterPro"/>
</dbReference>
<dbReference type="InterPro" id="IPR001579">
    <property type="entry name" value="Glyco_hydro_18_chit_AS"/>
</dbReference>
<evidence type="ECO:0000256" key="3">
    <source>
        <dbReference type="RuleBase" id="RU000489"/>
    </source>
</evidence>
<dbReference type="InterPro" id="IPR013728">
    <property type="entry name" value="BT_3987-like_N"/>
</dbReference>
<keyword evidence="2 3" id="KW-0326">Glycosidase</keyword>
<evidence type="ECO:0000256" key="4">
    <source>
        <dbReference type="SAM" id="SignalP"/>
    </source>
</evidence>
<keyword evidence="1 3" id="KW-0378">Hydrolase</keyword>
<evidence type="ECO:0000313" key="6">
    <source>
        <dbReference type="EMBL" id="KDS51700.1"/>
    </source>
</evidence>
<name>A0A078S1G5_BACUN</name>
<dbReference type="InterPro" id="IPR001223">
    <property type="entry name" value="Glyco_hydro18_cat"/>
</dbReference>
<feature type="signal peptide" evidence="4">
    <location>
        <begin position="1"/>
        <end position="19"/>
    </location>
</feature>
<dbReference type="RefSeq" id="WP_035449948.1">
    <property type="nucleotide sequence ID" value="NZ_JNHN01000167.1"/>
</dbReference>
<dbReference type="AlphaFoldDB" id="A0A078S1G5"/>
<reference evidence="6 7" key="1">
    <citation type="submission" date="2014-04" db="EMBL/GenBank/DDBJ databases">
        <authorList>
            <person name="Sears C."/>
            <person name="Carroll K."/>
            <person name="Sack B.R."/>
            <person name="Qadri F."/>
            <person name="Myers L.L."/>
            <person name="Chung G.-T."/>
            <person name="Escheverria P."/>
            <person name="Fraser C.M."/>
            <person name="Sadzewicz L."/>
            <person name="Shefchek K.A."/>
            <person name="Tallon L."/>
            <person name="Das S.P."/>
            <person name="Daugherty S."/>
            <person name="Mongodin E.F."/>
        </authorList>
    </citation>
    <scope>NUCLEOTIDE SEQUENCE [LARGE SCALE GENOMIC DNA]</scope>
    <source>
        <strain evidence="6 7">3978 T3 ii</strain>
    </source>
</reference>
<dbReference type="Pfam" id="PF08522">
    <property type="entry name" value="BT_3987-like_N"/>
    <property type="match status" value="1"/>
</dbReference>
<dbReference type="InterPro" id="IPR017853">
    <property type="entry name" value="GH"/>
</dbReference>
<evidence type="ECO:0000313" key="7">
    <source>
        <dbReference type="Proteomes" id="UP000028013"/>
    </source>
</evidence>
<dbReference type="PROSITE" id="PS01095">
    <property type="entry name" value="GH18_1"/>
    <property type="match status" value="1"/>
</dbReference>
<accession>A0A078S1G5</accession>
<dbReference type="EMBL" id="JNHN01000167">
    <property type="protein sequence ID" value="KDS51700.1"/>
    <property type="molecule type" value="Genomic_DNA"/>
</dbReference>
<comment type="caution">
    <text evidence="6">The sequence shown here is derived from an EMBL/GenBank/DDBJ whole genome shotgun (WGS) entry which is preliminary data.</text>
</comment>
<proteinExistence type="predicted"/>
<dbReference type="SUPFAM" id="SSF51445">
    <property type="entry name" value="(Trans)glycosidases"/>
    <property type="match status" value="1"/>
</dbReference>
<dbReference type="PATRIC" id="fig|1339349.3.peg.1614"/>
<organism evidence="6 7">
    <name type="scientific">Bacteroides uniformis str. 3978 T3 ii</name>
    <dbReference type="NCBI Taxonomy" id="1339349"/>
    <lineage>
        <taxon>Bacteria</taxon>
        <taxon>Pseudomonadati</taxon>
        <taxon>Bacteroidota</taxon>
        <taxon>Bacteroidia</taxon>
        <taxon>Bacteroidales</taxon>
        <taxon>Bacteroidaceae</taxon>
        <taxon>Bacteroides</taxon>
    </lineage>
</organism>
<protein>
    <submittedName>
        <fullName evidence="6">Glycosyl hydrolases 18 family protein</fullName>
    </submittedName>
</protein>
<keyword evidence="4" id="KW-0732">Signal</keyword>
<feature type="chain" id="PRO_5001745176" evidence="4">
    <location>
        <begin position="20"/>
        <end position="660"/>
    </location>
</feature>
<dbReference type="Proteomes" id="UP000028013">
    <property type="component" value="Unassembled WGS sequence"/>
</dbReference>
<dbReference type="Gene3D" id="2.60.40.1740">
    <property type="entry name" value="hypothetical protein (bacova_03559)"/>
    <property type="match status" value="1"/>
</dbReference>
<evidence type="ECO:0000256" key="2">
    <source>
        <dbReference type="ARBA" id="ARBA00023295"/>
    </source>
</evidence>
<dbReference type="GO" id="GO:0005975">
    <property type="term" value="P:carbohydrate metabolic process"/>
    <property type="evidence" value="ECO:0007669"/>
    <property type="project" value="InterPro"/>
</dbReference>
<gene>
    <name evidence="6" type="ORF">M094_0356</name>
</gene>
<feature type="domain" description="GH18" evidence="5">
    <location>
        <begin position="190"/>
        <end position="458"/>
    </location>
</feature>
<dbReference type="PROSITE" id="PS51910">
    <property type="entry name" value="GH18_2"/>
    <property type="match status" value="1"/>
</dbReference>
<evidence type="ECO:0000256" key="1">
    <source>
        <dbReference type="ARBA" id="ARBA00022801"/>
    </source>
</evidence>